<evidence type="ECO:0000313" key="2">
    <source>
        <dbReference type="EMBL" id="VVE46094.1"/>
    </source>
</evidence>
<evidence type="ECO:0000313" key="3">
    <source>
        <dbReference type="Proteomes" id="UP000406256"/>
    </source>
</evidence>
<dbReference type="EMBL" id="CABPSB010000021">
    <property type="protein sequence ID" value="VVE46094.1"/>
    <property type="molecule type" value="Genomic_DNA"/>
</dbReference>
<evidence type="ECO:0008006" key="4">
    <source>
        <dbReference type="Google" id="ProtNLM"/>
    </source>
</evidence>
<proteinExistence type="predicted"/>
<evidence type="ECO:0000256" key="1">
    <source>
        <dbReference type="SAM" id="Phobius"/>
    </source>
</evidence>
<protein>
    <recommendedName>
        <fullName evidence="4">Transmembrane protein</fullName>
    </recommendedName>
</protein>
<accession>A0A5E4YBM0</accession>
<reference evidence="2 3" key="1">
    <citation type="submission" date="2019-08" db="EMBL/GenBank/DDBJ databases">
        <authorList>
            <person name="Peeters C."/>
        </authorList>
    </citation>
    <scope>NUCLEOTIDE SEQUENCE [LARGE SCALE GENOMIC DNA]</scope>
    <source>
        <strain evidence="2 3">LMG 31108</strain>
    </source>
</reference>
<feature type="transmembrane region" description="Helical" evidence="1">
    <location>
        <begin position="281"/>
        <end position="299"/>
    </location>
</feature>
<feature type="transmembrane region" description="Helical" evidence="1">
    <location>
        <begin position="255"/>
        <end position="275"/>
    </location>
</feature>
<gene>
    <name evidence="2" type="ORF">PAN31108_04419</name>
</gene>
<dbReference type="OrthoDB" id="8938493at2"/>
<dbReference type="RefSeq" id="WP_150670905.1">
    <property type="nucleotide sequence ID" value="NZ_CABPSB010000021.1"/>
</dbReference>
<sequence length="387" mass="42875">MKLTSLPLTLAPGVGQMLPGDVTLSPNDWHNVQVRQKNVTPLPDGDTTRSLEMLRQSIETELGTIAATWKAMEKSLSADARNIRLPTPFEPINDLAAQIDAVLRTHIEDPLDIEPLIRNFNMAIRKIYRSRQLPWGTWRTIGSQQCVTSLGALTPYARAAHTSLSRIEEVVKFTRATLDAARCAETQNKAIARRVSSVPTVPLTPAELLAKRRVVARAFTTIGQLLHRTSLIINASLTRAIAAVPRDRRYWKTKIAALAILCLLTAALGIASVMLPPLLPAVLGLGIGLKIATIFVGVLSTTHSICNVIGYPRNRGWNDLTNCITRVRNLYQTVNQRIDVRQCAEAKNETVVIGGKLKQLDDEIDTLDEMQNALEEKLCHREWPQAR</sequence>
<dbReference type="AlphaFoldDB" id="A0A5E4YBM0"/>
<keyword evidence="1" id="KW-0812">Transmembrane</keyword>
<keyword evidence="3" id="KW-1185">Reference proteome</keyword>
<organism evidence="2 3">
    <name type="scientific">Pandoraea anhela</name>
    <dbReference type="NCBI Taxonomy" id="2508295"/>
    <lineage>
        <taxon>Bacteria</taxon>
        <taxon>Pseudomonadati</taxon>
        <taxon>Pseudomonadota</taxon>
        <taxon>Betaproteobacteria</taxon>
        <taxon>Burkholderiales</taxon>
        <taxon>Burkholderiaceae</taxon>
        <taxon>Pandoraea</taxon>
    </lineage>
</organism>
<name>A0A5E4YBM0_9BURK</name>
<keyword evidence="1" id="KW-1133">Transmembrane helix</keyword>
<dbReference type="Proteomes" id="UP000406256">
    <property type="component" value="Unassembled WGS sequence"/>
</dbReference>
<keyword evidence="1" id="KW-0472">Membrane</keyword>